<evidence type="ECO:0000256" key="1">
    <source>
        <dbReference type="ARBA" id="ARBA00022729"/>
    </source>
</evidence>
<dbReference type="OMA" id="SEHFVMV"/>
<dbReference type="PROSITE" id="PS00194">
    <property type="entry name" value="THIOREDOXIN_1"/>
    <property type="match status" value="1"/>
</dbReference>
<dbReference type="InterPro" id="IPR017937">
    <property type="entry name" value="Thioredoxin_CS"/>
</dbReference>
<dbReference type="AlphaFoldDB" id="A0A0L0D1B1"/>
<dbReference type="InterPro" id="IPR036249">
    <property type="entry name" value="Thioredoxin-like_sf"/>
</dbReference>
<dbReference type="PANTHER" id="PTHR15337">
    <property type="entry name" value="ANTERIOR GRADIENT PROTEIN-RELATED"/>
    <property type="match status" value="1"/>
</dbReference>
<dbReference type="Gene3D" id="3.40.30.10">
    <property type="entry name" value="Glutaredoxin"/>
    <property type="match status" value="1"/>
</dbReference>
<dbReference type="EMBL" id="GL349433">
    <property type="protein sequence ID" value="KNC45920.1"/>
    <property type="molecule type" value="Genomic_DNA"/>
</dbReference>
<dbReference type="Proteomes" id="UP000054408">
    <property type="component" value="Unassembled WGS sequence"/>
</dbReference>
<feature type="chain" id="PRO_5005537148" description="Thioredoxin domain-containing protein 12" evidence="2">
    <location>
        <begin position="19"/>
        <end position="176"/>
    </location>
</feature>
<gene>
    <name evidence="3" type="ORF">AMSG_11587</name>
</gene>
<dbReference type="PANTHER" id="PTHR15337:SF11">
    <property type="entry name" value="THIOREDOXIN DOMAIN-CONTAINING PROTEIN"/>
    <property type="match status" value="1"/>
</dbReference>
<evidence type="ECO:0000313" key="4">
    <source>
        <dbReference type="Proteomes" id="UP000054408"/>
    </source>
</evidence>
<dbReference type="eggNOG" id="ENOG502RXP1">
    <property type="taxonomic scope" value="Eukaryota"/>
</dbReference>
<dbReference type="RefSeq" id="XP_013763185.1">
    <property type="nucleotide sequence ID" value="XM_013907731.1"/>
</dbReference>
<reference evidence="3 4" key="1">
    <citation type="submission" date="2010-05" db="EMBL/GenBank/DDBJ databases">
        <title>The Genome Sequence of Thecamonas trahens ATCC 50062.</title>
        <authorList>
            <consortium name="The Broad Institute Genome Sequencing Platform"/>
            <person name="Russ C."/>
            <person name="Cuomo C."/>
            <person name="Shea T."/>
            <person name="Young S.K."/>
            <person name="Zeng Q."/>
            <person name="Koehrsen M."/>
            <person name="Haas B."/>
            <person name="Borodovsky M."/>
            <person name="Guigo R."/>
            <person name="Alvarado L."/>
            <person name="Berlin A."/>
            <person name="Bochicchio J."/>
            <person name="Borenstein D."/>
            <person name="Chapman S."/>
            <person name="Chen Z."/>
            <person name="Freedman E."/>
            <person name="Gellesch M."/>
            <person name="Goldberg J."/>
            <person name="Griggs A."/>
            <person name="Gujja S."/>
            <person name="Heilman E."/>
            <person name="Heiman D."/>
            <person name="Hepburn T."/>
            <person name="Howarth C."/>
            <person name="Jen D."/>
            <person name="Larson L."/>
            <person name="Mehta T."/>
            <person name="Park D."/>
            <person name="Pearson M."/>
            <person name="Roberts A."/>
            <person name="Saif S."/>
            <person name="Shenoy N."/>
            <person name="Sisk P."/>
            <person name="Stolte C."/>
            <person name="Sykes S."/>
            <person name="Thomson T."/>
            <person name="Walk T."/>
            <person name="White J."/>
            <person name="Yandava C."/>
            <person name="Burger G."/>
            <person name="Gray M.W."/>
            <person name="Holland P.W.H."/>
            <person name="King N."/>
            <person name="Lang F.B.F."/>
            <person name="Roger A.J."/>
            <person name="Ruiz-Trillo I."/>
            <person name="Lander E."/>
            <person name="Nusbaum C."/>
        </authorList>
    </citation>
    <scope>NUCLEOTIDE SEQUENCE [LARGE SCALE GENOMIC DNA]</scope>
    <source>
        <strain evidence="3 4">ATCC 50062</strain>
    </source>
</reference>
<dbReference type="STRING" id="461836.A0A0L0D1B1"/>
<sequence>MIVNLAALLAACLCAVSATDDGSGFGSAIDWLATYDEALDIARDDNKPVMLIIHKSYCGACKNLKALFRKEAEDAASAGGAEPGSVTALAESFAMLNLGDDDEPQDEIFRPDGGYIPRVLFVTPSGTVLSQVINEGGNPKYKYYYPTMDQLAASMAKVLDMDLDQAEIEAKEKLEL</sequence>
<protein>
    <recommendedName>
        <fullName evidence="5">Thioredoxin domain-containing protein 12</fullName>
    </recommendedName>
</protein>
<proteinExistence type="predicted"/>
<name>A0A0L0D1B1_THETB</name>
<dbReference type="GeneID" id="25569502"/>
<dbReference type="InterPro" id="IPR051099">
    <property type="entry name" value="AGR/TXD"/>
</dbReference>
<organism evidence="3 4">
    <name type="scientific">Thecamonas trahens ATCC 50062</name>
    <dbReference type="NCBI Taxonomy" id="461836"/>
    <lineage>
        <taxon>Eukaryota</taxon>
        <taxon>Apusozoa</taxon>
        <taxon>Apusomonadida</taxon>
        <taxon>Apusomonadidae</taxon>
        <taxon>Thecamonas</taxon>
    </lineage>
</organism>
<dbReference type="Pfam" id="PF13899">
    <property type="entry name" value="Thioredoxin_7"/>
    <property type="match status" value="1"/>
</dbReference>
<dbReference type="GO" id="GO:0005783">
    <property type="term" value="C:endoplasmic reticulum"/>
    <property type="evidence" value="ECO:0007669"/>
    <property type="project" value="TreeGrafter"/>
</dbReference>
<feature type="signal peptide" evidence="2">
    <location>
        <begin position="1"/>
        <end position="18"/>
    </location>
</feature>
<dbReference type="SUPFAM" id="SSF52833">
    <property type="entry name" value="Thioredoxin-like"/>
    <property type="match status" value="1"/>
</dbReference>
<keyword evidence="4" id="KW-1185">Reference proteome</keyword>
<accession>A0A0L0D1B1</accession>
<dbReference type="OrthoDB" id="262308at2759"/>
<evidence type="ECO:0008006" key="5">
    <source>
        <dbReference type="Google" id="ProtNLM"/>
    </source>
</evidence>
<keyword evidence="1 2" id="KW-0732">Signal</keyword>
<evidence type="ECO:0000256" key="2">
    <source>
        <dbReference type="SAM" id="SignalP"/>
    </source>
</evidence>
<evidence type="ECO:0000313" key="3">
    <source>
        <dbReference type="EMBL" id="KNC45920.1"/>
    </source>
</evidence>